<dbReference type="EMBL" id="QHKI01000013">
    <property type="protein sequence ID" value="RSM85253.1"/>
    <property type="molecule type" value="Genomic_DNA"/>
</dbReference>
<dbReference type="Proteomes" id="UP000287547">
    <property type="component" value="Unassembled WGS sequence"/>
</dbReference>
<evidence type="ECO:0000256" key="5">
    <source>
        <dbReference type="SAM" id="Phobius"/>
    </source>
</evidence>
<dbReference type="OrthoDB" id="57558at2"/>
<feature type="transmembrane region" description="Helical" evidence="5">
    <location>
        <begin position="416"/>
        <end position="435"/>
    </location>
</feature>
<evidence type="ECO:0000256" key="4">
    <source>
        <dbReference type="ARBA" id="ARBA00023136"/>
    </source>
</evidence>
<proteinExistence type="predicted"/>
<evidence type="ECO:0000313" key="7">
    <source>
        <dbReference type="EMBL" id="RSM85253.1"/>
    </source>
</evidence>
<evidence type="ECO:0000256" key="2">
    <source>
        <dbReference type="ARBA" id="ARBA00022692"/>
    </source>
</evidence>
<keyword evidence="4 5" id="KW-0472">Membrane</keyword>
<dbReference type="InterPro" id="IPR004837">
    <property type="entry name" value="NaCa_Exmemb"/>
</dbReference>
<feature type="transmembrane region" description="Helical" evidence="5">
    <location>
        <begin position="183"/>
        <end position="204"/>
    </location>
</feature>
<evidence type="ECO:0000313" key="8">
    <source>
        <dbReference type="Proteomes" id="UP000287547"/>
    </source>
</evidence>
<keyword evidence="2 5" id="KW-0812">Transmembrane</keyword>
<reference evidence="7 8" key="1">
    <citation type="submission" date="2018-05" db="EMBL/GenBank/DDBJ databases">
        <title>Evolution of GPA BGCs.</title>
        <authorList>
            <person name="Waglechner N."/>
            <person name="Wright G.D."/>
        </authorList>
    </citation>
    <scope>NUCLEOTIDE SEQUENCE [LARGE SCALE GENOMIC DNA]</scope>
    <source>
        <strain evidence="7 8">A82846</strain>
    </source>
</reference>
<comment type="subcellular location">
    <subcellularLocation>
        <location evidence="1">Membrane</location>
        <topology evidence="1">Multi-pass membrane protein</topology>
    </subcellularLocation>
</comment>
<feature type="transmembrane region" description="Helical" evidence="5">
    <location>
        <begin position="153"/>
        <end position="171"/>
    </location>
</feature>
<accession>A0A428ZAZ2</accession>
<evidence type="ECO:0000259" key="6">
    <source>
        <dbReference type="Pfam" id="PF01699"/>
    </source>
</evidence>
<keyword evidence="3 5" id="KW-1133">Transmembrane helix</keyword>
<dbReference type="GO" id="GO:0055085">
    <property type="term" value="P:transmembrane transport"/>
    <property type="evidence" value="ECO:0007669"/>
    <property type="project" value="InterPro"/>
</dbReference>
<organism evidence="7 8">
    <name type="scientific">Kibdelosporangium aridum</name>
    <dbReference type="NCBI Taxonomy" id="2030"/>
    <lineage>
        <taxon>Bacteria</taxon>
        <taxon>Bacillati</taxon>
        <taxon>Actinomycetota</taxon>
        <taxon>Actinomycetes</taxon>
        <taxon>Pseudonocardiales</taxon>
        <taxon>Pseudonocardiaceae</taxon>
        <taxon>Kibdelosporangium</taxon>
    </lineage>
</organism>
<feature type="transmembrane region" description="Helical" evidence="5">
    <location>
        <begin position="65"/>
        <end position="86"/>
    </location>
</feature>
<feature type="transmembrane region" description="Helical" evidence="5">
    <location>
        <begin position="210"/>
        <end position="229"/>
    </location>
</feature>
<feature type="transmembrane region" description="Helical" evidence="5">
    <location>
        <begin position="259"/>
        <end position="279"/>
    </location>
</feature>
<feature type="transmembrane region" description="Helical" evidence="5">
    <location>
        <begin position="366"/>
        <end position="384"/>
    </location>
</feature>
<gene>
    <name evidence="7" type="ORF">DMH04_18360</name>
</gene>
<evidence type="ECO:0000256" key="1">
    <source>
        <dbReference type="ARBA" id="ARBA00004141"/>
    </source>
</evidence>
<feature type="domain" description="Sodium/calcium exchanger membrane region" evidence="6">
    <location>
        <begin position="66"/>
        <end position="229"/>
    </location>
</feature>
<name>A0A428ZAZ2_KIBAR</name>
<evidence type="ECO:0000256" key="3">
    <source>
        <dbReference type="ARBA" id="ARBA00022989"/>
    </source>
</evidence>
<feature type="transmembrane region" description="Helical" evidence="5">
    <location>
        <begin position="391"/>
        <end position="410"/>
    </location>
</feature>
<protein>
    <submittedName>
        <fullName evidence="7">Sodium:proton exchanger</fullName>
    </submittedName>
</protein>
<sequence length="457" mass="48599">MLFRDATLGYATLRHGGRGRWWWHLPNRHSGFPVQLPLAVCAALPGAYLGAADYLGLPHLSMPTVLAVAVFGLAVVGAAFVLSWAAEAAQVDISAGLAIALLAILAVLPEYAVDLVFSYKAGQTFAEHGHCVAIDGTNPCSLALANMTGANRILVGVGWPLVVLVAVIATARSANDRRGRGEVILKPTVSTEVTFLGIATLYSLTLPLRTSLTLIDAAIFVAIFSTYAWRLAQAPAEKPDLMGTAQWIGRKSRGRRRGLVIGLFVLAGAIILASAEHFAENLVATGQQLGVDGFLLVQWVAPLASESPELIVACLYAVRLKASQSLGTLLSSKVNQWTLLVGTIPIAFALSAITTSGLPIDSNQRLELLITAAQSLFAVSILIDRRITAKGASALFTLFAIQFTASIVLSPAANRVVILMMSTLYIVLAVGRFLVRRRDLGRVVRDGVATPFSELTR</sequence>
<feature type="transmembrane region" description="Helical" evidence="5">
    <location>
        <begin position="339"/>
        <end position="360"/>
    </location>
</feature>
<feature type="transmembrane region" description="Helical" evidence="5">
    <location>
        <begin position="299"/>
        <end position="318"/>
    </location>
</feature>
<feature type="transmembrane region" description="Helical" evidence="5">
    <location>
        <begin position="93"/>
        <end position="112"/>
    </location>
</feature>
<comment type="caution">
    <text evidence="7">The sequence shown here is derived from an EMBL/GenBank/DDBJ whole genome shotgun (WGS) entry which is preliminary data.</text>
</comment>
<dbReference type="GO" id="GO:0016020">
    <property type="term" value="C:membrane"/>
    <property type="evidence" value="ECO:0007669"/>
    <property type="project" value="UniProtKB-SubCell"/>
</dbReference>
<feature type="domain" description="Sodium/calcium exchanger membrane region" evidence="6">
    <location>
        <begin position="260"/>
        <end position="406"/>
    </location>
</feature>
<dbReference type="Pfam" id="PF01699">
    <property type="entry name" value="Na_Ca_ex"/>
    <property type="match status" value="2"/>
</dbReference>
<dbReference type="AlphaFoldDB" id="A0A428ZAZ2"/>